<evidence type="ECO:0000256" key="5">
    <source>
        <dbReference type="ARBA" id="ARBA00022989"/>
    </source>
</evidence>
<name>A0A8J5IAZ5_ZINOF</name>
<reference evidence="10 11" key="1">
    <citation type="submission" date="2020-08" db="EMBL/GenBank/DDBJ databases">
        <title>Plant Genome Project.</title>
        <authorList>
            <person name="Zhang R.-G."/>
        </authorList>
    </citation>
    <scope>NUCLEOTIDE SEQUENCE [LARGE SCALE GENOMIC DNA]</scope>
    <source>
        <tissue evidence="10">Rhizome</tissue>
    </source>
</reference>
<dbReference type="InterPro" id="IPR011527">
    <property type="entry name" value="ABC1_TM_dom"/>
</dbReference>
<dbReference type="GO" id="GO:0005524">
    <property type="term" value="F:ATP binding"/>
    <property type="evidence" value="ECO:0007669"/>
    <property type="project" value="UniProtKB-KW"/>
</dbReference>
<keyword evidence="2 7" id="KW-0812">Transmembrane</keyword>
<comment type="caution">
    <text evidence="10">The sequence shown here is derived from an EMBL/GenBank/DDBJ whole genome shotgun (WGS) entry which is preliminary data.</text>
</comment>
<evidence type="ECO:0000256" key="1">
    <source>
        <dbReference type="ARBA" id="ARBA00022448"/>
    </source>
</evidence>
<dbReference type="InterPro" id="IPR036640">
    <property type="entry name" value="ABC1_TM_sf"/>
</dbReference>
<dbReference type="GO" id="GO:0140359">
    <property type="term" value="F:ABC-type transporter activity"/>
    <property type="evidence" value="ECO:0007669"/>
    <property type="project" value="InterPro"/>
</dbReference>
<organism evidence="10 11">
    <name type="scientific">Zingiber officinale</name>
    <name type="common">Ginger</name>
    <name type="synonym">Amomum zingiber</name>
    <dbReference type="NCBI Taxonomy" id="94328"/>
    <lineage>
        <taxon>Eukaryota</taxon>
        <taxon>Viridiplantae</taxon>
        <taxon>Streptophyta</taxon>
        <taxon>Embryophyta</taxon>
        <taxon>Tracheophyta</taxon>
        <taxon>Spermatophyta</taxon>
        <taxon>Magnoliopsida</taxon>
        <taxon>Liliopsida</taxon>
        <taxon>Zingiberales</taxon>
        <taxon>Zingiberaceae</taxon>
        <taxon>Zingiber</taxon>
    </lineage>
</organism>
<keyword evidence="8" id="KW-0732">Signal</keyword>
<dbReference type="Gene3D" id="1.20.1560.10">
    <property type="entry name" value="ABC transporter type 1, transmembrane domain"/>
    <property type="match status" value="1"/>
</dbReference>
<gene>
    <name evidence="10" type="ORF">ZIOFF_005993</name>
</gene>
<feature type="chain" id="PRO_5035265710" description="ABC transmembrane type-1 domain-containing protein" evidence="8">
    <location>
        <begin position="21"/>
        <end position="130"/>
    </location>
</feature>
<keyword evidence="4" id="KW-0067">ATP-binding</keyword>
<accession>A0A8J5IAZ5</accession>
<dbReference type="SUPFAM" id="SSF90123">
    <property type="entry name" value="ABC transporter transmembrane region"/>
    <property type="match status" value="1"/>
</dbReference>
<protein>
    <recommendedName>
        <fullName evidence="9">ABC transmembrane type-1 domain-containing protein</fullName>
    </recommendedName>
</protein>
<dbReference type="EMBL" id="JACMSC010000002">
    <property type="protein sequence ID" value="KAG6532155.1"/>
    <property type="molecule type" value="Genomic_DNA"/>
</dbReference>
<dbReference type="GO" id="GO:0016020">
    <property type="term" value="C:membrane"/>
    <property type="evidence" value="ECO:0007669"/>
    <property type="project" value="InterPro"/>
</dbReference>
<evidence type="ECO:0000256" key="4">
    <source>
        <dbReference type="ARBA" id="ARBA00022840"/>
    </source>
</evidence>
<feature type="transmembrane region" description="Helical" evidence="7">
    <location>
        <begin position="84"/>
        <end position="107"/>
    </location>
</feature>
<keyword evidence="11" id="KW-1185">Reference proteome</keyword>
<feature type="signal peptide" evidence="8">
    <location>
        <begin position="1"/>
        <end position="20"/>
    </location>
</feature>
<evidence type="ECO:0000256" key="3">
    <source>
        <dbReference type="ARBA" id="ARBA00022741"/>
    </source>
</evidence>
<evidence type="ECO:0000313" key="11">
    <source>
        <dbReference type="Proteomes" id="UP000734854"/>
    </source>
</evidence>
<keyword evidence="1" id="KW-0813">Transport</keyword>
<dbReference type="PANTHER" id="PTHR24223:SF463">
    <property type="entry name" value="(WILD MALAYSIAN BANANA) HYPOTHETICAL PROTEIN"/>
    <property type="match status" value="1"/>
</dbReference>
<evidence type="ECO:0000256" key="7">
    <source>
        <dbReference type="SAM" id="Phobius"/>
    </source>
</evidence>
<evidence type="ECO:0000256" key="8">
    <source>
        <dbReference type="SAM" id="SignalP"/>
    </source>
</evidence>
<dbReference type="InterPro" id="IPR050173">
    <property type="entry name" value="ABC_transporter_C-like"/>
</dbReference>
<evidence type="ECO:0000256" key="6">
    <source>
        <dbReference type="ARBA" id="ARBA00023136"/>
    </source>
</evidence>
<keyword evidence="6 7" id="KW-0472">Membrane</keyword>
<feature type="domain" description="ABC transmembrane type-1" evidence="9">
    <location>
        <begin position="1"/>
        <end position="107"/>
    </location>
</feature>
<keyword evidence="3" id="KW-0547">Nucleotide-binding</keyword>
<evidence type="ECO:0000259" key="9">
    <source>
        <dbReference type="PROSITE" id="PS50929"/>
    </source>
</evidence>
<dbReference type="Pfam" id="PF00664">
    <property type="entry name" value="ABC_membrane"/>
    <property type="match status" value="1"/>
</dbReference>
<evidence type="ECO:0000313" key="10">
    <source>
        <dbReference type="EMBL" id="KAG6532155.1"/>
    </source>
</evidence>
<dbReference type="AlphaFoldDB" id="A0A8J5IAZ5"/>
<dbReference type="PANTHER" id="PTHR24223">
    <property type="entry name" value="ATP-BINDING CASSETTE SUB-FAMILY C"/>
    <property type="match status" value="1"/>
</dbReference>
<sequence>MNLGLAVAFSVLIATIVVMASNTPLANLQERLHSKIMEAKDSRIKATTETLKCMRILKLHSWETSFLDKLLQLREAERSWLKRYLYTCSAIAFLFWASSTLVSIVAFDVCILDLVGTPLTAGATLCPSPP</sequence>
<dbReference type="PROSITE" id="PS50929">
    <property type="entry name" value="ABC_TM1F"/>
    <property type="match status" value="1"/>
</dbReference>
<evidence type="ECO:0000256" key="2">
    <source>
        <dbReference type="ARBA" id="ARBA00022692"/>
    </source>
</evidence>
<dbReference type="Proteomes" id="UP000734854">
    <property type="component" value="Unassembled WGS sequence"/>
</dbReference>
<proteinExistence type="predicted"/>
<keyword evidence="5 7" id="KW-1133">Transmembrane helix</keyword>